<dbReference type="AlphaFoldDB" id="B0CNK1"/>
<organism evidence="2">
    <name type="scientific">Laccaria bicolor (strain S238N-H82 / ATCC MYA-4686)</name>
    <name type="common">Bicoloured deceiver</name>
    <name type="synonym">Laccaria laccata var. bicolor</name>
    <dbReference type="NCBI Taxonomy" id="486041"/>
    <lineage>
        <taxon>Eukaryota</taxon>
        <taxon>Fungi</taxon>
        <taxon>Dikarya</taxon>
        <taxon>Basidiomycota</taxon>
        <taxon>Agaricomycotina</taxon>
        <taxon>Agaricomycetes</taxon>
        <taxon>Agaricomycetidae</taxon>
        <taxon>Agaricales</taxon>
        <taxon>Agaricineae</taxon>
        <taxon>Hydnangiaceae</taxon>
        <taxon>Laccaria</taxon>
    </lineage>
</organism>
<gene>
    <name evidence="1" type="ORF">LACBIDRAFT_301449</name>
</gene>
<accession>B0CNK1</accession>
<reference evidence="1 2" key="1">
    <citation type="journal article" date="2008" name="Nature">
        <title>The genome of Laccaria bicolor provides insights into mycorrhizal symbiosis.</title>
        <authorList>
            <person name="Martin F."/>
            <person name="Aerts A."/>
            <person name="Ahren D."/>
            <person name="Brun A."/>
            <person name="Danchin E.G.J."/>
            <person name="Duchaussoy F."/>
            <person name="Gibon J."/>
            <person name="Kohler A."/>
            <person name="Lindquist E."/>
            <person name="Pereda V."/>
            <person name="Salamov A."/>
            <person name="Shapiro H.J."/>
            <person name="Wuyts J."/>
            <person name="Blaudez D."/>
            <person name="Buee M."/>
            <person name="Brokstein P."/>
            <person name="Canbaeck B."/>
            <person name="Cohen D."/>
            <person name="Courty P.E."/>
            <person name="Coutinho P.M."/>
            <person name="Delaruelle C."/>
            <person name="Detter J.C."/>
            <person name="Deveau A."/>
            <person name="DiFazio S."/>
            <person name="Duplessis S."/>
            <person name="Fraissinet-Tachet L."/>
            <person name="Lucic E."/>
            <person name="Frey-Klett P."/>
            <person name="Fourrey C."/>
            <person name="Feussner I."/>
            <person name="Gay G."/>
            <person name="Grimwood J."/>
            <person name="Hoegger P.J."/>
            <person name="Jain P."/>
            <person name="Kilaru S."/>
            <person name="Labbe J."/>
            <person name="Lin Y.C."/>
            <person name="Legue V."/>
            <person name="Le Tacon F."/>
            <person name="Marmeisse R."/>
            <person name="Melayah D."/>
            <person name="Montanini B."/>
            <person name="Muratet M."/>
            <person name="Nehls U."/>
            <person name="Niculita-Hirzel H."/>
            <person name="Oudot-Le Secq M.P."/>
            <person name="Peter M."/>
            <person name="Quesneville H."/>
            <person name="Rajashekar B."/>
            <person name="Reich M."/>
            <person name="Rouhier N."/>
            <person name="Schmutz J."/>
            <person name="Yin T."/>
            <person name="Chalot M."/>
            <person name="Henrissat B."/>
            <person name="Kuees U."/>
            <person name="Lucas S."/>
            <person name="Van de Peer Y."/>
            <person name="Podila G.K."/>
            <person name="Polle A."/>
            <person name="Pukkila P.J."/>
            <person name="Richardson P.M."/>
            <person name="Rouze P."/>
            <person name="Sanders I.R."/>
            <person name="Stajich J.E."/>
            <person name="Tunlid A."/>
            <person name="Tuskan G."/>
            <person name="Grigoriev I.V."/>
        </authorList>
    </citation>
    <scope>NUCLEOTIDE SEQUENCE [LARGE SCALE GENOMIC DNA]</scope>
    <source>
        <strain evidence="2">S238N-H82 / ATCC MYA-4686</strain>
    </source>
</reference>
<sequence>MQLSYIGQAFSQPTIYDLIFSCLPPPTIMRCGRTCRVIYVATKDFNTRAYNINRHLSRFFNDPEGFRSLQAQTAALISGSNALQFLDRSHYADSDLDVFVFAGTVREIGRWLINHEGYSFTPRPEQSPEFEKAAVEMSPVPGEPEAFEVHEAEYRSTGIIGVHSFSKAPDLTIQLITTRRTPMDCILRFHSTCVMNVIAFDAAYSLYPRATFDLRRGLSLAHISPREAKALAKYGARGWVIHSTIWPHEEDTLKPLFKVDVLRRMIDRDSWVIPFDTTDITLRSPFNLSSPPFTEDPAAFSSWTLCGRTSLEYDMSYRFLSSTILKYDYVNDDPGFLEVMIAFFQKQGSLEHSKFRGLPKDVEAWTWWDASLPGFYKAYLKRLEDRRMDES</sequence>
<dbReference type="Proteomes" id="UP000001194">
    <property type="component" value="Unassembled WGS sequence"/>
</dbReference>
<protein>
    <submittedName>
        <fullName evidence="1">Predicted protein</fullName>
    </submittedName>
</protein>
<proteinExistence type="predicted"/>
<name>B0CNK1_LACBS</name>
<dbReference type="HOGENOM" id="CLU_036419_2_1_1"/>
<keyword evidence="2" id="KW-1185">Reference proteome</keyword>
<evidence type="ECO:0000313" key="1">
    <source>
        <dbReference type="EMBL" id="EDR15939.1"/>
    </source>
</evidence>
<dbReference type="InParanoid" id="B0CNK1"/>
<dbReference type="GeneID" id="6069876"/>
<evidence type="ECO:0000313" key="2">
    <source>
        <dbReference type="Proteomes" id="UP000001194"/>
    </source>
</evidence>
<dbReference type="EMBL" id="DS547091">
    <property type="protein sequence ID" value="EDR15939.1"/>
    <property type="molecule type" value="Genomic_DNA"/>
</dbReference>
<dbReference type="KEGG" id="lbc:LACBIDRAFT_301449"/>
<dbReference type="RefSeq" id="XP_001874147.1">
    <property type="nucleotide sequence ID" value="XM_001874112.1"/>
</dbReference>
<dbReference type="OrthoDB" id="3041043at2759"/>